<gene>
    <name evidence="2" type="ORF">FOF52_11160</name>
</gene>
<evidence type="ECO:0000313" key="2">
    <source>
        <dbReference type="EMBL" id="UPT21438.1"/>
    </source>
</evidence>
<feature type="region of interest" description="Disordered" evidence="1">
    <location>
        <begin position="28"/>
        <end position="47"/>
    </location>
</feature>
<name>A0ABY4L583_THEAE</name>
<dbReference type="EMBL" id="CP051627">
    <property type="protein sequence ID" value="UPT21438.1"/>
    <property type="molecule type" value="Genomic_DNA"/>
</dbReference>
<evidence type="ECO:0000313" key="3">
    <source>
        <dbReference type="Proteomes" id="UP000832041"/>
    </source>
</evidence>
<sequence>MVWLLLVGVLLAVLAPLLLLFARLTRLPPPTATPRRVPHDAGGGAAG</sequence>
<proteinExistence type="predicted"/>
<protein>
    <submittedName>
        <fullName evidence="2">Uncharacterized protein</fullName>
    </submittedName>
</protein>
<accession>A0ABY4L583</accession>
<organism evidence="2 3">
    <name type="scientific">Thermobifida alba</name>
    <name type="common">Thermomonospora alba</name>
    <dbReference type="NCBI Taxonomy" id="53522"/>
    <lineage>
        <taxon>Bacteria</taxon>
        <taxon>Bacillati</taxon>
        <taxon>Actinomycetota</taxon>
        <taxon>Actinomycetes</taxon>
        <taxon>Streptosporangiales</taxon>
        <taxon>Nocardiopsidaceae</taxon>
        <taxon>Thermobifida</taxon>
    </lineage>
</organism>
<dbReference type="RefSeq" id="WP_248589913.1">
    <property type="nucleotide sequence ID" value="NZ_BAABEB010000002.1"/>
</dbReference>
<dbReference type="Proteomes" id="UP000832041">
    <property type="component" value="Chromosome"/>
</dbReference>
<evidence type="ECO:0000256" key="1">
    <source>
        <dbReference type="SAM" id="MobiDB-lite"/>
    </source>
</evidence>
<reference evidence="2 3" key="1">
    <citation type="submission" date="2020-04" db="EMBL/GenBank/DDBJ databases">
        <title>Thermobifida alba genome sequencing and assembly.</title>
        <authorList>
            <person name="Luzics S."/>
            <person name="Horvath B."/>
            <person name="Nagy I."/>
            <person name="Toth A."/>
            <person name="Nagy I."/>
            <person name="Kukolya J."/>
        </authorList>
    </citation>
    <scope>NUCLEOTIDE SEQUENCE [LARGE SCALE GENOMIC DNA]</scope>
    <source>
        <strain evidence="2 3">DSM 43795</strain>
    </source>
</reference>
<keyword evidence="3" id="KW-1185">Reference proteome</keyword>